<dbReference type="Pfam" id="PF04545">
    <property type="entry name" value="Sigma70_r4"/>
    <property type="match status" value="1"/>
</dbReference>
<keyword evidence="1" id="KW-0804">Transcription</keyword>
<name>A0A2H0CTP5_9BACT</name>
<dbReference type="GO" id="GO:0006352">
    <property type="term" value="P:DNA-templated transcription initiation"/>
    <property type="evidence" value="ECO:0007669"/>
    <property type="project" value="InterPro"/>
</dbReference>
<dbReference type="InterPro" id="IPR007759">
    <property type="entry name" value="Asxl_HARE-HTH"/>
</dbReference>
<feature type="domain" description="HTH HARE-type" evidence="2">
    <location>
        <begin position="219"/>
        <end position="281"/>
    </location>
</feature>
<dbReference type="Proteomes" id="UP000230638">
    <property type="component" value="Unassembled WGS sequence"/>
</dbReference>
<evidence type="ECO:0000313" key="3">
    <source>
        <dbReference type="EMBL" id="PIP73069.1"/>
    </source>
</evidence>
<dbReference type="SUPFAM" id="SSF88659">
    <property type="entry name" value="Sigma3 and sigma4 domains of RNA polymerase sigma factors"/>
    <property type="match status" value="1"/>
</dbReference>
<dbReference type="InterPro" id="IPR007630">
    <property type="entry name" value="RNA_pol_sigma70_r4"/>
</dbReference>
<evidence type="ECO:0000256" key="1">
    <source>
        <dbReference type="ARBA" id="ARBA00023163"/>
    </source>
</evidence>
<dbReference type="CDD" id="cd06171">
    <property type="entry name" value="Sigma70_r4"/>
    <property type="match status" value="1"/>
</dbReference>
<evidence type="ECO:0000313" key="4">
    <source>
        <dbReference type="Proteomes" id="UP000230638"/>
    </source>
</evidence>
<dbReference type="InterPro" id="IPR036388">
    <property type="entry name" value="WH-like_DNA-bd_sf"/>
</dbReference>
<dbReference type="Gene3D" id="1.10.10.10">
    <property type="entry name" value="Winged helix-like DNA-binding domain superfamily/Winged helix DNA-binding domain"/>
    <property type="match status" value="1"/>
</dbReference>
<accession>A0A2H0CTP5</accession>
<dbReference type="PRINTS" id="PR00046">
    <property type="entry name" value="SIGMA70FCT"/>
</dbReference>
<dbReference type="InterPro" id="IPR013324">
    <property type="entry name" value="RNA_pol_sigma_r3/r4-like"/>
</dbReference>
<dbReference type="InterPro" id="IPR038087">
    <property type="entry name" value="RNAP_delta_N_dom_sf"/>
</dbReference>
<organism evidence="3 4">
    <name type="scientific">Candidatus Lloydbacteria bacterium CG22_combo_CG10-13_8_21_14_all_47_15</name>
    <dbReference type="NCBI Taxonomy" id="1974635"/>
    <lineage>
        <taxon>Bacteria</taxon>
        <taxon>Candidatus Lloydiibacteriota</taxon>
    </lineage>
</organism>
<dbReference type="PANTHER" id="PTHR30603:SF47">
    <property type="entry name" value="RNA POLYMERASE SIGMA FACTOR SIGD, CHLOROPLASTIC"/>
    <property type="match status" value="1"/>
</dbReference>
<dbReference type="Gene3D" id="1.10.10.1250">
    <property type="entry name" value="RNA polymerase, subunit delta, N-terminal domain"/>
    <property type="match status" value="1"/>
</dbReference>
<dbReference type="EMBL" id="PCTL01000031">
    <property type="protein sequence ID" value="PIP73069.1"/>
    <property type="molecule type" value="Genomic_DNA"/>
</dbReference>
<proteinExistence type="predicted"/>
<protein>
    <recommendedName>
        <fullName evidence="2">HTH HARE-type domain-containing protein</fullName>
    </recommendedName>
</protein>
<dbReference type="GO" id="GO:0003700">
    <property type="term" value="F:DNA-binding transcription factor activity"/>
    <property type="evidence" value="ECO:0007669"/>
    <property type="project" value="InterPro"/>
</dbReference>
<dbReference type="InterPro" id="IPR000943">
    <property type="entry name" value="RNA_pol_sigma70"/>
</dbReference>
<gene>
    <name evidence="3" type="ORF">COW88_03105</name>
</gene>
<evidence type="ECO:0000259" key="2">
    <source>
        <dbReference type="PROSITE" id="PS51913"/>
    </source>
</evidence>
<dbReference type="PANTHER" id="PTHR30603">
    <property type="entry name" value="RNA POLYMERASE SIGMA FACTOR RPO"/>
    <property type="match status" value="1"/>
</dbReference>
<reference evidence="3 4" key="1">
    <citation type="submission" date="2017-09" db="EMBL/GenBank/DDBJ databases">
        <title>Depth-based differentiation of microbial function through sediment-hosted aquifers and enrichment of novel symbionts in the deep terrestrial subsurface.</title>
        <authorList>
            <person name="Probst A.J."/>
            <person name="Ladd B."/>
            <person name="Jarett J.K."/>
            <person name="Geller-Mcgrath D.E."/>
            <person name="Sieber C.M."/>
            <person name="Emerson J.B."/>
            <person name="Anantharaman K."/>
            <person name="Thomas B.C."/>
            <person name="Malmstrom R."/>
            <person name="Stieglmeier M."/>
            <person name="Klingl A."/>
            <person name="Woyke T."/>
            <person name="Ryan C.M."/>
            <person name="Banfield J.F."/>
        </authorList>
    </citation>
    <scope>NUCLEOTIDE SEQUENCE [LARGE SCALE GENOMIC DNA]</scope>
    <source>
        <strain evidence="3">CG22_combo_CG10-13_8_21_14_all_47_15</strain>
    </source>
</reference>
<sequence length="343" mass="39232">MTSIIKFKPVAKRLLAVLPDRVRNVVVLRFGLEDGSRQTLESIGKRYGVTRERIRQIEDFGLKSIRKSDAYTNESDTFLALEQSMREYGGGIVPEKEFLSSLHKDDDMYNHIYFLLMLGEPFTKERENDQFTHRWVVDADIAGSVHLALQSLAKSFGSNDLMTEDELVERFVAELGKHSVPVSYREPVYARRWLDLSKEVGMNPLGEWGSTFSPNVNARGIRDFAYLVIRRHGSPMHFTEVAGAIEKSFNKKAHVATCHNELIKDTRFVLVGRGLYALKEWGYAEGIVRDVICDILEKHGPLSRDAIVEYVMKERYVKPNTILVNLQNGTHFRKNSDGTYQVK</sequence>
<dbReference type="PROSITE" id="PS51913">
    <property type="entry name" value="HTH_HARE"/>
    <property type="match status" value="1"/>
</dbReference>
<dbReference type="AlphaFoldDB" id="A0A2H0CTP5"/>
<dbReference type="InterPro" id="IPR050239">
    <property type="entry name" value="Sigma-70_RNA_pol_init_factors"/>
</dbReference>
<comment type="caution">
    <text evidence="3">The sequence shown here is derived from an EMBL/GenBank/DDBJ whole genome shotgun (WGS) entry which is preliminary data.</text>
</comment>